<name>A0A0W0YUP5_9GAMM</name>
<organism evidence="2 3">
    <name type="scientific">Legionella sainthelensi</name>
    <dbReference type="NCBI Taxonomy" id="28087"/>
    <lineage>
        <taxon>Bacteria</taxon>
        <taxon>Pseudomonadati</taxon>
        <taxon>Pseudomonadota</taxon>
        <taxon>Gammaproteobacteria</taxon>
        <taxon>Legionellales</taxon>
        <taxon>Legionellaceae</taxon>
        <taxon>Legionella</taxon>
    </lineage>
</organism>
<keyword evidence="1" id="KW-0175">Coiled coil</keyword>
<feature type="coiled-coil region" evidence="1">
    <location>
        <begin position="267"/>
        <end position="327"/>
    </location>
</feature>
<dbReference type="eggNOG" id="ENOG5031DWD">
    <property type="taxonomic scope" value="Bacteria"/>
</dbReference>
<dbReference type="EMBL" id="LNYV01000001">
    <property type="protein sequence ID" value="KTD60588.1"/>
    <property type="molecule type" value="Genomic_DNA"/>
</dbReference>
<protein>
    <submittedName>
        <fullName evidence="2">Uncharacterized protein</fullName>
    </submittedName>
</protein>
<dbReference type="AlphaFoldDB" id="A0A0W0YUP5"/>
<gene>
    <name evidence="2" type="ORF">Lsai_0046</name>
</gene>
<evidence type="ECO:0000256" key="1">
    <source>
        <dbReference type="SAM" id="Coils"/>
    </source>
</evidence>
<dbReference type="PATRIC" id="fig|28087.4.peg.47"/>
<accession>A0A0W0YUP5</accession>
<dbReference type="Proteomes" id="UP000054621">
    <property type="component" value="Unassembled WGS sequence"/>
</dbReference>
<proteinExistence type="predicted"/>
<reference evidence="2 3" key="1">
    <citation type="submission" date="2015-11" db="EMBL/GenBank/DDBJ databases">
        <title>Genomic analysis of 38 Legionella species identifies large and diverse effector repertoires.</title>
        <authorList>
            <person name="Burstein D."/>
            <person name="Amaro F."/>
            <person name="Zusman T."/>
            <person name="Lifshitz Z."/>
            <person name="Cohen O."/>
            <person name="Gilbert J.A."/>
            <person name="Pupko T."/>
            <person name="Shuman H.A."/>
            <person name="Segal G."/>
        </authorList>
    </citation>
    <scope>NUCLEOTIDE SEQUENCE [LARGE SCALE GENOMIC DNA]</scope>
    <source>
        <strain evidence="2 3">Mt.St.Helens-4</strain>
    </source>
</reference>
<comment type="caution">
    <text evidence="2">The sequence shown here is derived from an EMBL/GenBank/DDBJ whole genome shotgun (WGS) entry which is preliminary data.</text>
</comment>
<dbReference type="OrthoDB" id="5638610at2"/>
<evidence type="ECO:0000313" key="3">
    <source>
        <dbReference type="Proteomes" id="UP000054621"/>
    </source>
</evidence>
<sequence>MISMTTYWQQFKECIENLQVSTQDIEYSRQISTAKNLIETGLIIEKLGLLEIQQVSEQLHEKAKFFQNEICYTTNNHEHTFYLPKITSPQSFIFALIYYQHLLNYQNVSYQGTINWFRSKVIDGINQKKITTAIQAQALLQEIRQYYLKQNLNVDESLFLKQEEESIIEYTSRLIKTFDCQAEPPKNEIKVQLPPRDEITTLEKSLELLNHKWNQLKIKADLIDQKLSAFKQAKQDYFQLNKEWKNKWFFTKAFYWLMSIFIEVSEIKNLKTAHKHLTQTQNDLKQELQNNTSKSYCTKLQRQLRKLEHEQSNLKSEIALKKEIQQQKEQTQKFKLLTDAKIEKNIGFQSVSKKREVSSYLETSSNNDYYGFFKNNLPSRYTLQAVAVGVAAIAIQNLL</sequence>
<evidence type="ECO:0000313" key="2">
    <source>
        <dbReference type="EMBL" id="KTD60588.1"/>
    </source>
</evidence>